<name>A0A239C0A8_9RHOB</name>
<dbReference type="EMBL" id="FZON01000005">
    <property type="protein sequence ID" value="SNS13596.1"/>
    <property type="molecule type" value="Genomic_DNA"/>
</dbReference>
<evidence type="ECO:0000256" key="2">
    <source>
        <dbReference type="ARBA" id="ARBA00022448"/>
    </source>
</evidence>
<dbReference type="Proteomes" id="UP000198440">
    <property type="component" value="Unassembled WGS sequence"/>
</dbReference>
<reference evidence="8 9" key="1">
    <citation type="submission" date="2017-06" db="EMBL/GenBank/DDBJ databases">
        <authorList>
            <person name="Kim H.J."/>
            <person name="Triplett B.A."/>
        </authorList>
    </citation>
    <scope>NUCLEOTIDE SEQUENCE [LARGE SCALE GENOMIC DNA]</scope>
    <source>
        <strain evidence="8 9">DSM 11445</strain>
    </source>
</reference>
<feature type="transmembrane region" description="Helical" evidence="7">
    <location>
        <begin position="417"/>
        <end position="438"/>
    </location>
</feature>
<feature type="transmembrane region" description="Helical" evidence="7">
    <location>
        <begin position="359"/>
        <end position="381"/>
    </location>
</feature>
<feature type="transmembrane region" description="Helical" evidence="7">
    <location>
        <begin position="99"/>
        <end position="121"/>
    </location>
</feature>
<evidence type="ECO:0000256" key="6">
    <source>
        <dbReference type="ARBA" id="ARBA00023136"/>
    </source>
</evidence>
<dbReference type="GO" id="GO:0042910">
    <property type="term" value="F:xenobiotic transmembrane transporter activity"/>
    <property type="evidence" value="ECO:0007669"/>
    <property type="project" value="InterPro"/>
</dbReference>
<evidence type="ECO:0000256" key="3">
    <source>
        <dbReference type="ARBA" id="ARBA00022475"/>
    </source>
</evidence>
<keyword evidence="3" id="KW-1003">Cell membrane</keyword>
<feature type="transmembrane region" description="Helical" evidence="7">
    <location>
        <begin position="141"/>
        <end position="162"/>
    </location>
</feature>
<gene>
    <name evidence="8" type="ORF">SAMN04488078_100547</name>
</gene>
<evidence type="ECO:0000313" key="9">
    <source>
        <dbReference type="Proteomes" id="UP000198440"/>
    </source>
</evidence>
<protein>
    <submittedName>
        <fullName evidence="8">Putative efflux protein, MATE family</fullName>
    </submittedName>
</protein>
<keyword evidence="4 7" id="KW-0812">Transmembrane</keyword>
<feature type="transmembrane region" description="Helical" evidence="7">
    <location>
        <begin position="200"/>
        <end position="219"/>
    </location>
</feature>
<evidence type="ECO:0000313" key="8">
    <source>
        <dbReference type="EMBL" id="SNS13596.1"/>
    </source>
</evidence>
<feature type="transmembrane region" description="Helical" evidence="7">
    <location>
        <begin position="323"/>
        <end position="347"/>
    </location>
</feature>
<keyword evidence="2" id="KW-0813">Transport</keyword>
<accession>A0A239C0A8</accession>
<feature type="transmembrane region" description="Helical" evidence="7">
    <location>
        <begin position="57"/>
        <end position="78"/>
    </location>
</feature>
<dbReference type="AlphaFoldDB" id="A0A239C0A8"/>
<dbReference type="InterPro" id="IPR002528">
    <property type="entry name" value="MATE_fam"/>
</dbReference>
<evidence type="ECO:0000256" key="5">
    <source>
        <dbReference type="ARBA" id="ARBA00022989"/>
    </source>
</evidence>
<feature type="transmembrane region" description="Helical" evidence="7">
    <location>
        <begin position="174"/>
        <end position="194"/>
    </location>
</feature>
<keyword evidence="6 7" id="KW-0472">Membrane</keyword>
<proteinExistence type="predicted"/>
<dbReference type="PANTHER" id="PTHR43549:SF2">
    <property type="entry name" value="MULTIDRUG RESISTANCE PROTEIN NORM-RELATED"/>
    <property type="match status" value="1"/>
</dbReference>
<evidence type="ECO:0000256" key="4">
    <source>
        <dbReference type="ARBA" id="ARBA00022692"/>
    </source>
</evidence>
<evidence type="ECO:0000256" key="1">
    <source>
        <dbReference type="ARBA" id="ARBA00004429"/>
    </source>
</evidence>
<dbReference type="InterPro" id="IPR048279">
    <property type="entry name" value="MdtK-like"/>
</dbReference>
<dbReference type="Pfam" id="PF01554">
    <property type="entry name" value="MatE"/>
    <property type="match status" value="2"/>
</dbReference>
<feature type="transmembrane region" description="Helical" evidence="7">
    <location>
        <begin position="275"/>
        <end position="302"/>
    </location>
</feature>
<comment type="subcellular location">
    <subcellularLocation>
        <location evidence="1">Cell inner membrane</location>
        <topology evidence="1">Multi-pass membrane protein</topology>
    </subcellularLocation>
</comment>
<feature type="transmembrane region" description="Helical" evidence="7">
    <location>
        <begin position="388"/>
        <end position="411"/>
    </location>
</feature>
<dbReference type="GO" id="GO:0005886">
    <property type="term" value="C:plasma membrane"/>
    <property type="evidence" value="ECO:0007669"/>
    <property type="project" value="UniProtKB-SubCell"/>
</dbReference>
<dbReference type="InterPro" id="IPR052031">
    <property type="entry name" value="Membrane_Transporter-Flippase"/>
</dbReference>
<feature type="transmembrane region" description="Helical" evidence="7">
    <location>
        <begin position="21"/>
        <end position="45"/>
    </location>
</feature>
<evidence type="ECO:0000256" key="7">
    <source>
        <dbReference type="SAM" id="Phobius"/>
    </source>
</evidence>
<dbReference type="PANTHER" id="PTHR43549">
    <property type="entry name" value="MULTIDRUG RESISTANCE PROTEIN YPNP-RELATED"/>
    <property type="match status" value="1"/>
</dbReference>
<dbReference type="PIRSF" id="PIRSF006603">
    <property type="entry name" value="DinF"/>
    <property type="match status" value="1"/>
</dbReference>
<sequence length="469" mass="49844">MAARPTQADGRFLTGSTLGHVVRMTLAGAAGITFVFVVDAANLFWVSQLGQPILMAAIGYAFAIQFFTVSVGVGLMVATTALVSRSIGRRERALAREQGAAGMLLTFLVQTVTASTVIALRRDLLGSVGASGEVLDLAARYVALSMPSLAVMAVGLCGSAVLRADGLARQAMMVTMGGGIIMLGVDPVLIYVLGMGLDGAALSVWIFRSIMAGLAIWYAGYRHGLLARPSLVLLVRHAPALLRVAVPAIVTQMATPFGNFLLTGFIAVYGDNAVAAWAVINRLTVVAFGGLFSLAGAIGGIFGQNFGARQFDRLRQTYRDASLFCICYAGVVWLILMALTETIATGFGLTAEGAEVLRAFTHIGALSFTLGGLLFVSNAAFNTLGRPLWASVLSWLRDGLLLWPAALWLTARYAAEGVIYAQALVGAGMGILAGALGWRYVRSIGEGQLPQVNLRERRAWRDPNRWRRR</sequence>
<dbReference type="RefSeq" id="WP_245823158.1">
    <property type="nucleotide sequence ID" value="NZ_FZON01000005.1"/>
</dbReference>
<organism evidence="8 9">
    <name type="scientific">Antarctobacter heliothermus</name>
    <dbReference type="NCBI Taxonomy" id="74033"/>
    <lineage>
        <taxon>Bacteria</taxon>
        <taxon>Pseudomonadati</taxon>
        <taxon>Pseudomonadota</taxon>
        <taxon>Alphaproteobacteria</taxon>
        <taxon>Rhodobacterales</taxon>
        <taxon>Roseobacteraceae</taxon>
        <taxon>Antarctobacter</taxon>
    </lineage>
</organism>
<dbReference type="GO" id="GO:0015297">
    <property type="term" value="F:antiporter activity"/>
    <property type="evidence" value="ECO:0007669"/>
    <property type="project" value="InterPro"/>
</dbReference>
<keyword evidence="5 7" id="KW-1133">Transmembrane helix</keyword>
<feature type="transmembrane region" description="Helical" evidence="7">
    <location>
        <begin position="240"/>
        <end position="269"/>
    </location>
</feature>